<dbReference type="Gene3D" id="3.40.50.300">
    <property type="entry name" value="P-loop containing nucleotide triphosphate hydrolases"/>
    <property type="match status" value="1"/>
</dbReference>
<organism evidence="10 11">
    <name type="scientific">Candidatus Anoxymicrobium japonicum</name>
    <dbReference type="NCBI Taxonomy" id="2013648"/>
    <lineage>
        <taxon>Bacteria</taxon>
        <taxon>Bacillati</taxon>
        <taxon>Actinomycetota</taxon>
        <taxon>Candidatus Geothermincolia</taxon>
        <taxon>Candidatus Geothermincolales</taxon>
        <taxon>Candidatus Anoxymicrobiaceae</taxon>
        <taxon>Candidatus Anoxymicrobium</taxon>
    </lineage>
</organism>
<keyword evidence="3" id="KW-0813">Transport</keyword>
<dbReference type="FunFam" id="3.40.50.300:FF:000224">
    <property type="entry name" value="Energy-coupling factor transporter ATP-binding protein EcfA"/>
    <property type="match status" value="1"/>
</dbReference>
<dbReference type="InterPro" id="IPR017871">
    <property type="entry name" value="ABC_transporter-like_CS"/>
</dbReference>
<evidence type="ECO:0000256" key="2">
    <source>
        <dbReference type="ARBA" id="ARBA00005417"/>
    </source>
</evidence>
<dbReference type="EMBL" id="PHEX01000013">
    <property type="protein sequence ID" value="PKQ28521.1"/>
    <property type="molecule type" value="Genomic_DNA"/>
</dbReference>
<dbReference type="SMART" id="SM00382">
    <property type="entry name" value="AAA"/>
    <property type="match status" value="1"/>
</dbReference>
<dbReference type="InterPro" id="IPR003439">
    <property type="entry name" value="ABC_transporter-like_ATP-bd"/>
</dbReference>
<dbReference type="AlphaFoldDB" id="A0A2N3G734"/>
<dbReference type="PANTHER" id="PTHR43553">
    <property type="entry name" value="HEAVY METAL TRANSPORTER"/>
    <property type="match status" value="1"/>
</dbReference>
<evidence type="ECO:0000313" key="11">
    <source>
        <dbReference type="Proteomes" id="UP000233654"/>
    </source>
</evidence>
<dbReference type="GO" id="GO:0042626">
    <property type="term" value="F:ATPase-coupled transmembrane transporter activity"/>
    <property type="evidence" value="ECO:0007669"/>
    <property type="project" value="TreeGrafter"/>
</dbReference>
<dbReference type="PROSITE" id="PS50893">
    <property type="entry name" value="ABC_TRANSPORTER_2"/>
    <property type="match status" value="1"/>
</dbReference>
<evidence type="ECO:0000256" key="8">
    <source>
        <dbReference type="ARBA" id="ARBA00023136"/>
    </source>
</evidence>
<keyword evidence="7" id="KW-1278">Translocase</keyword>
<proteinExistence type="inferred from homology"/>
<accession>A0A2N3G734</accession>
<comment type="similarity">
    <text evidence="2">Belongs to the ABC transporter superfamily.</text>
</comment>
<dbReference type="CDD" id="cd03225">
    <property type="entry name" value="ABC_cobalt_CbiO_domain1"/>
    <property type="match status" value="1"/>
</dbReference>
<dbReference type="InterPro" id="IPR027417">
    <property type="entry name" value="P-loop_NTPase"/>
</dbReference>
<feature type="domain" description="ABC transporter" evidence="9">
    <location>
        <begin position="10"/>
        <end position="244"/>
    </location>
</feature>
<keyword evidence="4" id="KW-1003">Cell membrane</keyword>
<evidence type="ECO:0000256" key="3">
    <source>
        <dbReference type="ARBA" id="ARBA00022448"/>
    </source>
</evidence>
<name>A0A2N3G734_9ACTN</name>
<dbReference type="InterPro" id="IPR050095">
    <property type="entry name" value="ECF_ABC_transporter_ATP-bd"/>
</dbReference>
<keyword evidence="6" id="KW-0067">ATP-binding</keyword>
<dbReference type="Pfam" id="PF00005">
    <property type="entry name" value="ABC_tran"/>
    <property type="match status" value="1"/>
</dbReference>
<gene>
    <name evidence="10" type="ORF">CVT63_02260</name>
</gene>
<evidence type="ECO:0000259" key="9">
    <source>
        <dbReference type="PROSITE" id="PS50893"/>
    </source>
</evidence>
<sequence>MRDKTGEVNISVQDLSFSYENAAAPALERINMRLESGKMCALLGRNGSGKSTLARCLNGLLLPGGGRVISCGMDTSDWANRLEVSRRVSMVFQNPDTQMVGATVEEEVAFGPENMGLPPNEIRKRVDRALEMAGITELSRRGPLRLSQGQKQLVAIAGAIAMEPDFLVSDEATSMLDCSARARVLELFEKLLISGMGIVHVTHFIEEATLADSVVMLEAGKIIAQGTPRSVIGDPARVRAFGLDPLAITVVTHELEKLGHKAPEGALTAEELLAWLCA</sequence>
<evidence type="ECO:0000256" key="4">
    <source>
        <dbReference type="ARBA" id="ARBA00022475"/>
    </source>
</evidence>
<dbReference type="GO" id="GO:0016887">
    <property type="term" value="F:ATP hydrolysis activity"/>
    <property type="evidence" value="ECO:0007669"/>
    <property type="project" value="InterPro"/>
</dbReference>
<protein>
    <submittedName>
        <fullName evidence="10">Energy-coupling factor transporter ATPase</fullName>
    </submittedName>
</protein>
<dbReference type="PROSITE" id="PS00211">
    <property type="entry name" value="ABC_TRANSPORTER_1"/>
    <property type="match status" value="1"/>
</dbReference>
<dbReference type="Proteomes" id="UP000233654">
    <property type="component" value="Unassembled WGS sequence"/>
</dbReference>
<evidence type="ECO:0000313" key="10">
    <source>
        <dbReference type="EMBL" id="PKQ28521.1"/>
    </source>
</evidence>
<dbReference type="InterPro" id="IPR003593">
    <property type="entry name" value="AAA+_ATPase"/>
</dbReference>
<keyword evidence="5" id="KW-0547">Nucleotide-binding</keyword>
<dbReference type="GO" id="GO:0005524">
    <property type="term" value="F:ATP binding"/>
    <property type="evidence" value="ECO:0007669"/>
    <property type="project" value="UniProtKB-KW"/>
</dbReference>
<dbReference type="GO" id="GO:0043190">
    <property type="term" value="C:ATP-binding cassette (ABC) transporter complex"/>
    <property type="evidence" value="ECO:0007669"/>
    <property type="project" value="TreeGrafter"/>
</dbReference>
<comment type="subcellular location">
    <subcellularLocation>
        <location evidence="1">Cell membrane</location>
    </subcellularLocation>
</comment>
<dbReference type="InterPro" id="IPR015856">
    <property type="entry name" value="ABC_transpr_CbiO/EcfA_su"/>
</dbReference>
<evidence type="ECO:0000256" key="1">
    <source>
        <dbReference type="ARBA" id="ARBA00004236"/>
    </source>
</evidence>
<dbReference type="SUPFAM" id="SSF52540">
    <property type="entry name" value="P-loop containing nucleoside triphosphate hydrolases"/>
    <property type="match status" value="1"/>
</dbReference>
<evidence type="ECO:0000256" key="6">
    <source>
        <dbReference type="ARBA" id="ARBA00022840"/>
    </source>
</evidence>
<evidence type="ECO:0000256" key="7">
    <source>
        <dbReference type="ARBA" id="ARBA00022967"/>
    </source>
</evidence>
<comment type="caution">
    <text evidence="10">The sequence shown here is derived from an EMBL/GenBank/DDBJ whole genome shotgun (WGS) entry which is preliminary data.</text>
</comment>
<evidence type="ECO:0000256" key="5">
    <source>
        <dbReference type="ARBA" id="ARBA00022741"/>
    </source>
</evidence>
<dbReference type="PANTHER" id="PTHR43553:SF24">
    <property type="entry name" value="ENERGY-COUPLING FACTOR TRANSPORTER ATP-BINDING PROTEIN ECFA1"/>
    <property type="match status" value="1"/>
</dbReference>
<keyword evidence="8" id="KW-0472">Membrane</keyword>
<reference evidence="10 11" key="1">
    <citation type="journal article" date="2017" name="ISME J.">
        <title>Potential for microbial H2 and metal transformations associated with novel bacteria and archaea in deep terrestrial subsurface sediments.</title>
        <authorList>
            <person name="Hernsdorf A.W."/>
            <person name="Amano Y."/>
            <person name="Miyakawa K."/>
            <person name="Ise K."/>
            <person name="Suzuki Y."/>
            <person name="Anantharaman K."/>
            <person name="Probst A."/>
            <person name="Burstein D."/>
            <person name="Thomas B.C."/>
            <person name="Banfield J.F."/>
        </authorList>
    </citation>
    <scope>NUCLEOTIDE SEQUENCE [LARGE SCALE GENOMIC DNA]</scope>
    <source>
        <strain evidence="10">HGW-Actinobacteria-3</strain>
    </source>
</reference>